<gene>
    <name evidence="3" type="ordered locus">RHA1_ro02123</name>
</gene>
<dbReference type="KEGG" id="rha:RHA1_ro02123"/>
<evidence type="ECO:0000259" key="2">
    <source>
        <dbReference type="SMART" id="SM00834"/>
    </source>
</evidence>
<dbReference type="HOGENOM" id="CLU_1569465_0_0_11"/>
<dbReference type="NCBIfam" id="TIGR02605">
    <property type="entry name" value="CxxC_CxxC_SSSS"/>
    <property type="match status" value="1"/>
</dbReference>
<evidence type="ECO:0000256" key="1">
    <source>
        <dbReference type="SAM" id="MobiDB-lite"/>
    </source>
</evidence>
<dbReference type="AlphaFoldDB" id="Q0SEV6"/>
<feature type="domain" description="Putative regulatory protein FmdB zinc ribbon" evidence="2">
    <location>
        <begin position="76"/>
        <end position="116"/>
    </location>
</feature>
<feature type="region of interest" description="Disordered" evidence="1">
    <location>
        <begin position="25"/>
        <end position="48"/>
    </location>
</feature>
<feature type="region of interest" description="Disordered" evidence="1">
    <location>
        <begin position="114"/>
        <end position="170"/>
    </location>
</feature>
<sequence>MPYLPDRRGKILASSKKPQVVNQMHATGRTQIFPPQRPSPSRRGTPRDAPVVTAITNQVGYRDLEWSPPAKGTTLPLYEFRCAADCGPFERSFPMADVPGTTRCPRCDRDAVRRVSPPRLGHGSSSAMNLLDRTKRSAHEPDVITGPPPPATAGRSSVTSNPLHRRLPRP</sequence>
<dbReference type="eggNOG" id="COG2331">
    <property type="taxonomic scope" value="Bacteria"/>
</dbReference>
<reference evidence="4" key="1">
    <citation type="journal article" date="2006" name="Proc. Natl. Acad. Sci. U.S.A.">
        <title>The complete genome of Rhodococcus sp. RHA1 provides insights into a catabolic powerhouse.</title>
        <authorList>
            <person name="McLeod M.P."/>
            <person name="Warren R.L."/>
            <person name="Hsiao W.W.L."/>
            <person name="Araki N."/>
            <person name="Myhre M."/>
            <person name="Fernandes C."/>
            <person name="Miyazawa D."/>
            <person name="Wong W."/>
            <person name="Lillquist A.L."/>
            <person name="Wang D."/>
            <person name="Dosanjh M."/>
            <person name="Hara H."/>
            <person name="Petrescu A."/>
            <person name="Morin R.D."/>
            <person name="Yang G."/>
            <person name="Stott J.M."/>
            <person name="Schein J.E."/>
            <person name="Shin H."/>
            <person name="Smailus D."/>
            <person name="Siddiqui A.S."/>
            <person name="Marra M.A."/>
            <person name="Jones S.J.M."/>
            <person name="Holt R."/>
            <person name="Brinkman F.S.L."/>
            <person name="Miyauchi K."/>
            <person name="Fukuda M."/>
            <person name="Davies J.E."/>
            <person name="Mohn W.W."/>
            <person name="Eltis L.D."/>
        </authorList>
    </citation>
    <scope>NUCLEOTIDE SEQUENCE [LARGE SCALE GENOMIC DNA]</scope>
    <source>
        <strain evidence="4">RHA1</strain>
    </source>
</reference>
<protein>
    <recommendedName>
        <fullName evidence="2">Putative regulatory protein FmdB zinc ribbon domain-containing protein</fullName>
    </recommendedName>
</protein>
<feature type="region of interest" description="Disordered" evidence="1">
    <location>
        <begin position="1"/>
        <end position="20"/>
    </location>
</feature>
<name>Q0SEV6_RHOJR</name>
<dbReference type="InterPro" id="IPR013429">
    <property type="entry name" value="Regulatory_FmdB_Zinc_ribbon"/>
</dbReference>
<dbReference type="SMART" id="SM00834">
    <property type="entry name" value="CxxC_CXXC_SSSS"/>
    <property type="match status" value="1"/>
</dbReference>
<evidence type="ECO:0000313" key="4">
    <source>
        <dbReference type="Proteomes" id="UP000008710"/>
    </source>
</evidence>
<dbReference type="Proteomes" id="UP000008710">
    <property type="component" value="Chromosome"/>
</dbReference>
<feature type="compositionally biased region" description="Basic and acidic residues" evidence="1">
    <location>
        <begin position="132"/>
        <end position="142"/>
    </location>
</feature>
<dbReference type="EMBL" id="CP000431">
    <property type="protein sequence ID" value="ABG93930.1"/>
    <property type="molecule type" value="Genomic_DNA"/>
</dbReference>
<evidence type="ECO:0000313" key="3">
    <source>
        <dbReference type="EMBL" id="ABG93930.1"/>
    </source>
</evidence>
<organism evidence="3 4">
    <name type="scientific">Rhodococcus jostii (strain RHA1)</name>
    <dbReference type="NCBI Taxonomy" id="101510"/>
    <lineage>
        <taxon>Bacteria</taxon>
        <taxon>Bacillati</taxon>
        <taxon>Actinomycetota</taxon>
        <taxon>Actinomycetes</taxon>
        <taxon>Mycobacteriales</taxon>
        <taxon>Nocardiaceae</taxon>
        <taxon>Rhodococcus</taxon>
    </lineage>
</organism>
<dbReference type="Pfam" id="PF09723">
    <property type="entry name" value="Zn_ribbon_8"/>
    <property type="match status" value="1"/>
</dbReference>
<proteinExistence type="predicted"/>
<accession>Q0SEV6</accession>